<sequence>MISSLRPAILLSNSLNGQTLPSSSSVQNTMASRGRRGGVTAREDEPRREERAEQQAPAP</sequence>
<feature type="compositionally biased region" description="Polar residues" evidence="1">
    <location>
        <begin position="12"/>
        <end position="31"/>
    </location>
</feature>
<feature type="compositionally biased region" description="Basic and acidic residues" evidence="1">
    <location>
        <begin position="41"/>
        <end position="53"/>
    </location>
</feature>
<comment type="caution">
    <text evidence="2">The sequence shown here is derived from an EMBL/GenBank/DDBJ whole genome shotgun (WGS) entry which is preliminary data.</text>
</comment>
<gene>
    <name evidence="2" type="ORF">Taro_023827</name>
</gene>
<keyword evidence="3" id="KW-1185">Reference proteome</keyword>
<organism evidence="2 3">
    <name type="scientific">Colocasia esculenta</name>
    <name type="common">Wild taro</name>
    <name type="synonym">Arum esculentum</name>
    <dbReference type="NCBI Taxonomy" id="4460"/>
    <lineage>
        <taxon>Eukaryota</taxon>
        <taxon>Viridiplantae</taxon>
        <taxon>Streptophyta</taxon>
        <taxon>Embryophyta</taxon>
        <taxon>Tracheophyta</taxon>
        <taxon>Spermatophyta</taxon>
        <taxon>Magnoliopsida</taxon>
        <taxon>Liliopsida</taxon>
        <taxon>Araceae</taxon>
        <taxon>Aroideae</taxon>
        <taxon>Colocasieae</taxon>
        <taxon>Colocasia</taxon>
    </lineage>
</organism>
<dbReference type="EMBL" id="NMUH01001315">
    <property type="protein sequence ID" value="MQL91215.1"/>
    <property type="molecule type" value="Genomic_DNA"/>
</dbReference>
<proteinExistence type="predicted"/>
<feature type="region of interest" description="Disordered" evidence="1">
    <location>
        <begin position="12"/>
        <end position="59"/>
    </location>
</feature>
<reference evidence="2" key="1">
    <citation type="submission" date="2017-07" db="EMBL/GenBank/DDBJ databases">
        <title>Taro Niue Genome Assembly and Annotation.</title>
        <authorList>
            <person name="Atibalentja N."/>
            <person name="Keating K."/>
            <person name="Fields C.J."/>
        </authorList>
    </citation>
    <scope>NUCLEOTIDE SEQUENCE</scope>
    <source>
        <strain evidence="2">Niue_2</strain>
        <tissue evidence="2">Leaf</tissue>
    </source>
</reference>
<dbReference type="Proteomes" id="UP000652761">
    <property type="component" value="Unassembled WGS sequence"/>
</dbReference>
<accession>A0A843V5Q8</accession>
<evidence type="ECO:0000313" key="3">
    <source>
        <dbReference type="Proteomes" id="UP000652761"/>
    </source>
</evidence>
<evidence type="ECO:0000256" key="1">
    <source>
        <dbReference type="SAM" id="MobiDB-lite"/>
    </source>
</evidence>
<evidence type="ECO:0000313" key="2">
    <source>
        <dbReference type="EMBL" id="MQL91215.1"/>
    </source>
</evidence>
<name>A0A843V5Q8_COLES</name>
<protein>
    <submittedName>
        <fullName evidence="2">Uncharacterized protein</fullName>
    </submittedName>
</protein>
<dbReference type="AlphaFoldDB" id="A0A843V5Q8"/>